<name>A0A919MVX9_9ACTN</name>
<sequence>MRIRRIKACLNGGRPFPATPADLAAEAAAAVRAGAEAVHVHPRDPDGRESLAAADIGAALTAIRAVCPGVPAGVSTGIWMTGGDPRRRIALIREWSVLPDFASVNVREPGFADLVRLLAAAGVAVEAGVWASAEATALAGLPVRRALIEVLDTPAAEAVTAADAILAALDAAGHDGERLLHGEEAACWPLITHAGRLGLPTRIGLEDTTVLPDGTPAPGNEALVEHALRIWTYAAR</sequence>
<dbReference type="Gene3D" id="3.20.20.70">
    <property type="entry name" value="Aldolase class I"/>
    <property type="match status" value="1"/>
</dbReference>
<dbReference type="Pfam" id="PF05853">
    <property type="entry name" value="BKACE"/>
    <property type="match status" value="1"/>
</dbReference>
<evidence type="ECO:0000313" key="2">
    <source>
        <dbReference type="Proteomes" id="UP000636960"/>
    </source>
</evidence>
<proteinExistence type="predicted"/>
<evidence type="ECO:0000313" key="1">
    <source>
        <dbReference type="EMBL" id="GIE97283.1"/>
    </source>
</evidence>
<dbReference type="PANTHER" id="PTHR37418">
    <property type="entry name" value="3-KETO-5-AMINOHEXANOATE CLEAVAGE ENZYME-RELATED"/>
    <property type="match status" value="1"/>
</dbReference>
<accession>A0A919MVX9</accession>
<gene>
    <name evidence="1" type="ORF">Ari01nite_47480</name>
</gene>
<dbReference type="GO" id="GO:0043720">
    <property type="term" value="F:3-keto-5-aminohexanoate cleavage activity"/>
    <property type="evidence" value="ECO:0007669"/>
    <property type="project" value="InterPro"/>
</dbReference>
<evidence type="ECO:0008006" key="3">
    <source>
        <dbReference type="Google" id="ProtNLM"/>
    </source>
</evidence>
<dbReference type="InterPro" id="IPR013785">
    <property type="entry name" value="Aldolase_TIM"/>
</dbReference>
<comment type="caution">
    <text evidence="1">The sequence shown here is derived from an EMBL/GenBank/DDBJ whole genome shotgun (WGS) entry which is preliminary data.</text>
</comment>
<dbReference type="EMBL" id="BOMV01000055">
    <property type="protein sequence ID" value="GIE97283.1"/>
    <property type="molecule type" value="Genomic_DNA"/>
</dbReference>
<organism evidence="1 2">
    <name type="scientific">Paractinoplanes rishiriensis</name>
    <dbReference type="NCBI Taxonomy" id="1050105"/>
    <lineage>
        <taxon>Bacteria</taxon>
        <taxon>Bacillati</taxon>
        <taxon>Actinomycetota</taxon>
        <taxon>Actinomycetes</taxon>
        <taxon>Micromonosporales</taxon>
        <taxon>Micromonosporaceae</taxon>
        <taxon>Paractinoplanes</taxon>
    </lineage>
</organism>
<dbReference type="RefSeq" id="WP_203784070.1">
    <property type="nucleotide sequence ID" value="NZ_BOMV01000055.1"/>
</dbReference>
<reference evidence="1" key="1">
    <citation type="submission" date="2021-01" db="EMBL/GenBank/DDBJ databases">
        <title>Whole genome shotgun sequence of Actinoplanes rishiriensis NBRC 108556.</title>
        <authorList>
            <person name="Komaki H."/>
            <person name="Tamura T."/>
        </authorList>
    </citation>
    <scope>NUCLEOTIDE SEQUENCE</scope>
    <source>
        <strain evidence="1">NBRC 108556</strain>
    </source>
</reference>
<dbReference type="Proteomes" id="UP000636960">
    <property type="component" value="Unassembled WGS sequence"/>
</dbReference>
<dbReference type="InterPro" id="IPR008567">
    <property type="entry name" value="BKACE"/>
</dbReference>
<protein>
    <recommendedName>
        <fullName evidence="3">3-keto-5-aminohexanoate cleavage protein</fullName>
    </recommendedName>
</protein>
<dbReference type="AlphaFoldDB" id="A0A919MVX9"/>
<keyword evidence="2" id="KW-1185">Reference proteome</keyword>
<dbReference type="PANTHER" id="PTHR37418:SF1">
    <property type="entry name" value="3-KETO-5-AMINOHEXANOATE CLEAVAGE PROTEIN"/>
    <property type="match status" value="1"/>
</dbReference>